<reference evidence="1 2" key="1">
    <citation type="submission" date="2019-10" db="EMBL/GenBank/DDBJ databases">
        <title>Complete genome sequence of Vibrio sp. strain THAF100, isolated from non-filtered water from the water column of tank 6 of a marine aquarium containing stony-coral fragments. Water maintained at 26 degree C.</title>
        <authorList>
            <person name="Ruckert C."/>
            <person name="Franco A."/>
            <person name="Kalinowski J."/>
            <person name="Glaeser S."/>
        </authorList>
    </citation>
    <scope>NUCLEOTIDE SEQUENCE [LARGE SCALE GENOMIC DNA]</scope>
    <source>
        <strain evidence="1 2">THAF100</strain>
    </source>
</reference>
<dbReference type="Pfam" id="PF05159">
    <property type="entry name" value="Capsule_synth"/>
    <property type="match status" value="1"/>
</dbReference>
<sequence length="1167" mass="132278">MKINRKFISRAVRFTKRNISRSPFIDSKLRSIKSRIDLYARHENQSGNRLYPVSAEGLMHLMPSKKSLSRCNLSKSNLSISEIENEEKLRVDHFVESYSNLNDIAKTPTKMVDAFIFVVGKRFFKDKVLGETQDLLAIAIKENPKSKVYFLPSQNELVNNCAVIEGLPEVVIRLPLETNAIEVLSKVERVYTVSSAWGFDALLMGKRIDVFGTPFYACSDSVNYRGPNNIQKVNTASVIHYFLIDRGNYASPLNKEKIPAELALVWLHLKREYSFNGFFSKVQSFKHIQLERVFEPVSLDYIAFIERLLEFCPDKTSITYTLTKKMINGDIPDGNDIALFANNYPGGLPVLYNGFESLHRNLISFDTMCSFIETFVETMNSVQFSSIVSQDVRFKIYSLLATSYRLGRGRKYKHKLEICSTDLDYREVGFKNYCKVIRLLGIQFRYPELLESLGTFTSTSRADWFQITQVFYKTASYDSMRVDKDWYTRVEIQNSLSDKYLGLARSDGVKWAEAISFALKEDAVSCTSSTEAYLLNNVTNSKLSKVELLFLLKTLLGYHKYELALQVIDFHKGVLSKDDIESVGISSGKTLPMEYIAQNSGMVIPTKTHNAILTKLRHEGLYSEALDFIEKQFKLKKYSMSEKAVKKHERDTELFTFLAKAKYLANSQSVEDFKGVVFLTHGLGHIPVIAISTPVIPELNKKGYYVISLSQEANIANKTGIDELDKYIGSLTVNCNDGQLLLDWHIDWDNQVVSCGGINYYQGIYEHLSIRFRSFHIDIKSPGIKRLFDTTLLQCDLSLRVCNQIKADTFLSNKPVVFFGGSSHRAPGSVFRDFSLNSNTPNFFFSAYNIGYEKYYLGKSNKFSSTLTVLDMTVNKNCRAGFLAIPSQFDEWMNNQDNILQAKQSVSKLIQMQRGIESEGRVYSSTEKILEARAKGKKVICCFGKLLFDLAVPYDGGPAHENIADWISHTYDLVSNNPNILLLVKPHPGEVVPENSLDIQEYFRDLLPRDLSSNVIFLGHNEYKVPELAPLLDLAILYNGTSALELSILGVPVMMTSHFGKHDYPIDLLYPDSRLGYEVFVNSLDYGVPNESLKERAAGLLYYMGTDNVSLLNNYSLRAATNDYTGTPKWSDEKIDKYVRDGIDLHMEKAASKALEGATAYLTGDTC</sequence>
<dbReference type="GO" id="GO:0015774">
    <property type="term" value="P:polysaccharide transport"/>
    <property type="evidence" value="ECO:0007669"/>
    <property type="project" value="InterPro"/>
</dbReference>
<dbReference type="EMBL" id="CP045350">
    <property type="protein sequence ID" value="QFT24860.1"/>
    <property type="molecule type" value="Genomic_DNA"/>
</dbReference>
<gene>
    <name evidence="1" type="ORF">FIV01_00070</name>
</gene>
<evidence type="ECO:0000313" key="2">
    <source>
        <dbReference type="Proteomes" id="UP000326936"/>
    </source>
</evidence>
<dbReference type="RefSeq" id="WP_152429195.1">
    <property type="nucleotide sequence ID" value="NZ_CBCSDK010000020.1"/>
</dbReference>
<dbReference type="AlphaFoldDB" id="A0A5P9CF42"/>
<evidence type="ECO:0000313" key="1">
    <source>
        <dbReference type="EMBL" id="QFT24860.1"/>
    </source>
</evidence>
<protein>
    <submittedName>
        <fullName evidence="1">Capsule polysaccharide biosynthesis protein</fullName>
    </submittedName>
</protein>
<dbReference type="OrthoDB" id="5911853at2"/>
<keyword evidence="2" id="KW-1185">Reference proteome</keyword>
<dbReference type="GO" id="GO:0000271">
    <property type="term" value="P:polysaccharide biosynthetic process"/>
    <property type="evidence" value="ECO:0007669"/>
    <property type="project" value="InterPro"/>
</dbReference>
<proteinExistence type="predicted"/>
<name>A0A5P9CF42_9VIBR</name>
<dbReference type="InterPro" id="IPR007833">
    <property type="entry name" value="Capsule_polysaccharide_synth"/>
</dbReference>
<organism evidence="1 2">
    <name type="scientific">Vibrio aquimaris</name>
    <dbReference type="NCBI Taxonomy" id="2587862"/>
    <lineage>
        <taxon>Bacteria</taxon>
        <taxon>Pseudomonadati</taxon>
        <taxon>Pseudomonadota</taxon>
        <taxon>Gammaproteobacteria</taxon>
        <taxon>Vibrionales</taxon>
        <taxon>Vibrionaceae</taxon>
        <taxon>Vibrio</taxon>
    </lineage>
</organism>
<dbReference type="KEGG" id="vaq:FIV01_00070"/>
<dbReference type="Proteomes" id="UP000326936">
    <property type="component" value="Chromosome"/>
</dbReference>
<accession>A0A5P9CF42</accession>